<dbReference type="EMBL" id="QFVT01000003">
    <property type="protein sequence ID" value="PYC48426.1"/>
    <property type="molecule type" value="Genomic_DNA"/>
</dbReference>
<dbReference type="GO" id="GO:0008410">
    <property type="term" value="F:CoA-transferase activity"/>
    <property type="evidence" value="ECO:0007669"/>
    <property type="project" value="InterPro"/>
</dbReference>
<keyword evidence="1" id="KW-0808">Transferase</keyword>
<dbReference type="PANTHER" id="PTHR13707:SF57">
    <property type="entry name" value="SUCCINYL-COA:3-KETOACID COENZYME A TRANSFERASE SUBUNIT B-RELATED"/>
    <property type="match status" value="1"/>
</dbReference>
<keyword evidence="2" id="KW-1185">Reference proteome</keyword>
<dbReference type="Proteomes" id="UP000248012">
    <property type="component" value="Unassembled WGS sequence"/>
</dbReference>
<evidence type="ECO:0000313" key="2">
    <source>
        <dbReference type="Proteomes" id="UP000248012"/>
    </source>
</evidence>
<dbReference type="SMART" id="SM00882">
    <property type="entry name" value="CoA_trans"/>
    <property type="match status" value="1"/>
</dbReference>
<dbReference type="InterPro" id="IPR037171">
    <property type="entry name" value="NagB/RpiA_transferase-like"/>
</dbReference>
<dbReference type="SUPFAM" id="SSF100950">
    <property type="entry name" value="NagB/RpiA/CoA transferase-like"/>
    <property type="match status" value="1"/>
</dbReference>
<dbReference type="OrthoDB" id="9777193at2"/>
<dbReference type="RefSeq" id="WP_110795161.1">
    <property type="nucleotide sequence ID" value="NZ_KZ826482.1"/>
</dbReference>
<proteinExistence type="predicted"/>
<sequence>MERKKKPTRHSKVTSLGDAAILARNALRERPEICLGGLFKQGRPVALVRALLAAGAKDLHVYSSPGAGYDIDLMIAAGAVEQVFIPGVTLENRLCPNFRSAVESGQVTAHALDALTVVGGLMASAHGVPFQPIDALRGSDVLKHNPLIREIDCPFSGRRIHAVGPIRPRVTFLHAQEADRWGNLRYLSTMVYADQLMARASDMVIASVDRIVPDDVILDDPSRVTVPAHYIDAVVEVPYGAHPTASFPGYAMDEEHIDAYADLGDAARTGDRAGLDAYIARHVTAPTSQEDYIKAVGGADNLARLKPEARTE</sequence>
<protein>
    <submittedName>
        <fullName evidence="1">Glutaconate CoA-transferase</fullName>
    </submittedName>
</protein>
<gene>
    <name evidence="1" type="ORF">DI396_05460</name>
</gene>
<dbReference type="Pfam" id="PF01144">
    <property type="entry name" value="CoA_trans"/>
    <property type="match status" value="1"/>
</dbReference>
<dbReference type="InterPro" id="IPR004165">
    <property type="entry name" value="CoA_trans_fam_I"/>
</dbReference>
<dbReference type="AlphaFoldDB" id="A0A2V4NTZ8"/>
<dbReference type="PANTHER" id="PTHR13707">
    <property type="entry name" value="KETOACID-COENZYME A TRANSFERASE"/>
    <property type="match status" value="1"/>
</dbReference>
<comment type="caution">
    <text evidence="1">The sequence shown here is derived from an EMBL/GenBank/DDBJ whole genome shotgun (WGS) entry which is preliminary data.</text>
</comment>
<evidence type="ECO:0000313" key="1">
    <source>
        <dbReference type="EMBL" id="PYC48426.1"/>
    </source>
</evidence>
<accession>A0A2V4NTZ8</accession>
<name>A0A2V4NTZ8_9RHOB</name>
<reference evidence="1 2" key="1">
    <citation type="submission" date="2018-05" db="EMBL/GenBank/DDBJ databases">
        <title>Oceanovita maritima gen. nov., sp. nov., a marine bacterium in the family Rhodobacteraceae isolated from surface seawater of Lundu port Xiamen, China.</title>
        <authorList>
            <person name="Hetharua B.H."/>
            <person name="Min D."/>
            <person name="Liao H."/>
            <person name="Tian Y."/>
        </authorList>
    </citation>
    <scope>NUCLEOTIDE SEQUENCE [LARGE SCALE GENOMIC DNA]</scope>
    <source>
        <strain evidence="1 2">FSX-11</strain>
    </source>
</reference>
<organism evidence="1 2">
    <name type="scientific">Litorivita pollutaquae</name>
    <dbReference type="NCBI Taxonomy" id="2200892"/>
    <lineage>
        <taxon>Bacteria</taxon>
        <taxon>Pseudomonadati</taxon>
        <taxon>Pseudomonadota</taxon>
        <taxon>Alphaproteobacteria</taxon>
        <taxon>Rhodobacterales</taxon>
        <taxon>Paracoccaceae</taxon>
        <taxon>Litorivita</taxon>
    </lineage>
</organism>
<dbReference type="Gene3D" id="3.40.1080.10">
    <property type="entry name" value="Glutaconate Coenzyme A-transferase"/>
    <property type="match status" value="1"/>
</dbReference>